<dbReference type="SUPFAM" id="SSF57567">
    <property type="entry name" value="Serine protease inhibitors"/>
    <property type="match status" value="2"/>
</dbReference>
<evidence type="ECO:0000313" key="5">
    <source>
        <dbReference type="Proteomes" id="UP000007754"/>
    </source>
</evidence>
<name>A0A674HU75_TAEGU</name>
<dbReference type="Proteomes" id="UP000007754">
    <property type="component" value="Chromosome Z"/>
</dbReference>
<accession>A0A674HU75</accession>
<dbReference type="Gene3D" id="2.10.25.10">
    <property type="entry name" value="Laminin"/>
    <property type="match status" value="2"/>
</dbReference>
<sequence>NLHFPKKNLQFAFKIFLFPFKIPFSPKSLISSPKIYARVILPTTYSGAVCGLCGNANGDPDDDFVTPAGHRASHETQLGDSWKVEDVPGCSAGCGAECPVCDAVNVQPYRGDRYCGVIARAGGPFRECHSVINPEPFLQDCAFDACHYKGHRDTVCQGISAYVTTCQMTPLPFGYSPHSLFPSFFSLALSCPPHSHYELCGSPCQPTCQTPSVPTSCPASPCSEGCFCNTGYVLSGSDCVPHSECGCEYLGRYYQKDTEFHPSCRERCRCGANDGMLGCHPTGYGRLVVSGDPHYVTFDGRSFNIPGSCTYILARVCEPARRLVNFTVLVEHEAGSHKDPVLMKRSGDLHSDMVKMKGMVVSIHGYNVNCGEDPNLRIGQEGNNIILHTAAGIRILYNTATFLLITVPDIYRGRLCGLGGDYDGDPSDDLRLPSGALAETTQEFVTSWKVPEKDRACSDGCDGGVCSRCDVTKEAMYSRNGSCGIIHDAEGPFQGCHPHVSPVEYFTHCVHDVCAASGDRAALCHSLQAYATACQAAGAMVRAWRTKEFCPLSCPPNSHYELCTRTCDLTCAALVGPTRCSWGCFEGCQCDEGFVFDGDTCVSPERCGCLHRGHFLFQAGETVTFNNCSKECHCHPSRGLVCRDTQCPQDQVCITRDGAQVCARREGHCRVMPGATMTTFDGVTGSLLASGTYKVSALCDEEAPDWFKVVMEVSDCSDMNVPTATAAIVFIREGVISVNGNMEVWVSGAGEGALSDLGQSREISAKISLDFAC</sequence>
<dbReference type="InterPro" id="IPR001846">
    <property type="entry name" value="VWF_type-D"/>
</dbReference>
<dbReference type="Pfam" id="PF12714">
    <property type="entry name" value="TILa"/>
    <property type="match status" value="1"/>
</dbReference>
<dbReference type="SMART" id="SM00832">
    <property type="entry name" value="C8"/>
    <property type="match status" value="2"/>
</dbReference>
<feature type="domain" description="VWFD" evidence="3">
    <location>
        <begin position="285"/>
        <end position="458"/>
    </location>
</feature>
<feature type="domain" description="VWFD" evidence="3">
    <location>
        <begin position="667"/>
        <end position="773"/>
    </location>
</feature>
<dbReference type="SMART" id="SM00216">
    <property type="entry name" value="VWD"/>
    <property type="match status" value="1"/>
</dbReference>
<dbReference type="Pfam" id="PF00094">
    <property type="entry name" value="VWD"/>
    <property type="match status" value="2"/>
</dbReference>
<organism evidence="4 5">
    <name type="scientific">Taeniopygia guttata</name>
    <name type="common">Zebra finch</name>
    <name type="synonym">Poephila guttata</name>
    <dbReference type="NCBI Taxonomy" id="59729"/>
    <lineage>
        <taxon>Eukaryota</taxon>
        <taxon>Metazoa</taxon>
        <taxon>Chordata</taxon>
        <taxon>Craniata</taxon>
        <taxon>Vertebrata</taxon>
        <taxon>Euteleostomi</taxon>
        <taxon>Archelosauria</taxon>
        <taxon>Archosauria</taxon>
        <taxon>Dinosauria</taxon>
        <taxon>Saurischia</taxon>
        <taxon>Theropoda</taxon>
        <taxon>Coelurosauria</taxon>
        <taxon>Aves</taxon>
        <taxon>Neognathae</taxon>
        <taxon>Neoaves</taxon>
        <taxon>Telluraves</taxon>
        <taxon>Australaves</taxon>
        <taxon>Passeriformes</taxon>
        <taxon>Passeroidea</taxon>
        <taxon>Estrildidae</taxon>
        <taxon>Estrildinae</taxon>
        <taxon>Taeniopygia</taxon>
    </lineage>
</organism>
<keyword evidence="5" id="KW-1185">Reference proteome</keyword>
<dbReference type="Ensembl" id="ENSTGUT00000045496.1">
    <property type="protein sequence ID" value="ENSTGUP00000038099.1"/>
    <property type="gene ID" value="ENSTGUG00000000665.2"/>
</dbReference>
<protein>
    <recommendedName>
        <fullName evidence="3">VWFD domain-containing protein</fullName>
    </recommendedName>
</protein>
<dbReference type="AlphaFoldDB" id="A0A674HU75"/>
<dbReference type="InterPro" id="IPR050780">
    <property type="entry name" value="Mucin_vWF_Thrombospondin_sf"/>
</dbReference>
<dbReference type="InterPro" id="IPR002919">
    <property type="entry name" value="TIL_dom"/>
</dbReference>
<reference evidence="4 5" key="1">
    <citation type="journal article" date="2010" name="Nature">
        <title>The genome of a songbird.</title>
        <authorList>
            <person name="Warren W.C."/>
            <person name="Clayton D.F."/>
            <person name="Ellegren H."/>
            <person name="Arnold A.P."/>
            <person name="Hillier L.W."/>
            <person name="Kunstner A."/>
            <person name="Searle S."/>
            <person name="White S."/>
            <person name="Vilella A.J."/>
            <person name="Fairley S."/>
            <person name="Heger A."/>
            <person name="Kong L."/>
            <person name="Ponting C.P."/>
            <person name="Jarvis E.D."/>
            <person name="Mello C.V."/>
            <person name="Minx P."/>
            <person name="Lovell P."/>
            <person name="Velho T.A."/>
            <person name="Ferris M."/>
            <person name="Balakrishnan C.N."/>
            <person name="Sinha S."/>
            <person name="Blatti C."/>
            <person name="London S.E."/>
            <person name="Li Y."/>
            <person name="Lin Y.C."/>
            <person name="George J."/>
            <person name="Sweedler J."/>
            <person name="Southey B."/>
            <person name="Gunaratne P."/>
            <person name="Watson M."/>
            <person name="Nam K."/>
            <person name="Backstrom N."/>
            <person name="Smeds L."/>
            <person name="Nabholz B."/>
            <person name="Itoh Y."/>
            <person name="Whitney O."/>
            <person name="Pfenning A.R."/>
            <person name="Howard J."/>
            <person name="Volker M."/>
            <person name="Skinner B.M."/>
            <person name="Griffin D.K."/>
            <person name="Ye L."/>
            <person name="McLaren W.M."/>
            <person name="Flicek P."/>
            <person name="Quesada V."/>
            <person name="Velasco G."/>
            <person name="Lopez-Otin C."/>
            <person name="Puente X.S."/>
            <person name="Olender T."/>
            <person name="Lancet D."/>
            <person name="Smit A.F."/>
            <person name="Hubley R."/>
            <person name="Konkel M.K."/>
            <person name="Walker J.A."/>
            <person name="Batzer M.A."/>
            <person name="Gu W."/>
            <person name="Pollock D.D."/>
            <person name="Chen L."/>
            <person name="Cheng Z."/>
            <person name="Eichler E.E."/>
            <person name="Stapley J."/>
            <person name="Slate J."/>
            <person name="Ekblom R."/>
            <person name="Birkhead T."/>
            <person name="Burke T."/>
            <person name="Burt D."/>
            <person name="Scharff C."/>
            <person name="Adam I."/>
            <person name="Richard H."/>
            <person name="Sultan M."/>
            <person name="Soldatov A."/>
            <person name="Lehrach H."/>
            <person name="Edwards S.V."/>
            <person name="Yang S.P."/>
            <person name="Li X."/>
            <person name="Graves T."/>
            <person name="Fulton L."/>
            <person name="Nelson J."/>
            <person name="Chinwalla A."/>
            <person name="Hou S."/>
            <person name="Mardis E.R."/>
            <person name="Wilson R.K."/>
        </authorList>
    </citation>
    <scope>NUCLEOTIDE SEQUENCE [LARGE SCALE GENOMIC DNA]</scope>
</reference>
<dbReference type="GO" id="GO:0005615">
    <property type="term" value="C:extracellular space"/>
    <property type="evidence" value="ECO:0007669"/>
    <property type="project" value="TreeGrafter"/>
</dbReference>
<reference evidence="4" key="3">
    <citation type="submission" date="2025-09" db="UniProtKB">
        <authorList>
            <consortium name="Ensembl"/>
        </authorList>
    </citation>
    <scope>IDENTIFICATION</scope>
</reference>
<dbReference type="CDD" id="cd19941">
    <property type="entry name" value="TIL"/>
    <property type="match status" value="2"/>
</dbReference>
<dbReference type="Pfam" id="PF08742">
    <property type="entry name" value="C8"/>
    <property type="match status" value="2"/>
</dbReference>
<keyword evidence="2" id="KW-0325">Glycoprotein</keyword>
<evidence type="ECO:0000259" key="3">
    <source>
        <dbReference type="PROSITE" id="PS51233"/>
    </source>
</evidence>
<proteinExistence type="predicted"/>
<evidence type="ECO:0000256" key="2">
    <source>
        <dbReference type="ARBA" id="ARBA00023180"/>
    </source>
</evidence>
<dbReference type="InterPro" id="IPR014853">
    <property type="entry name" value="VWF/SSPO/ZAN-like_Cys-rich_dom"/>
</dbReference>
<dbReference type="PANTHER" id="PTHR11339">
    <property type="entry name" value="EXTRACELLULAR MATRIX GLYCOPROTEIN RELATED"/>
    <property type="match status" value="1"/>
</dbReference>
<dbReference type="InterPro" id="IPR025615">
    <property type="entry name" value="TILa_dom"/>
</dbReference>
<dbReference type="FunFam" id="2.10.25.10:FF:000055">
    <property type="entry name" value="alpha-tectorin isoform X1"/>
    <property type="match status" value="2"/>
</dbReference>
<dbReference type="PANTHER" id="PTHR11339:SF413">
    <property type="entry name" value="TECTORIN ALPHA"/>
    <property type="match status" value="1"/>
</dbReference>
<dbReference type="InParanoid" id="A0A674HU75"/>
<reference evidence="4" key="2">
    <citation type="submission" date="2025-08" db="UniProtKB">
        <authorList>
            <consortium name="Ensembl"/>
        </authorList>
    </citation>
    <scope>IDENTIFICATION</scope>
</reference>
<gene>
    <name evidence="4" type="primary">LOC115491137</name>
</gene>
<dbReference type="PROSITE" id="PS51233">
    <property type="entry name" value="VWFD"/>
    <property type="match status" value="3"/>
</dbReference>
<dbReference type="InterPro" id="IPR036084">
    <property type="entry name" value="Ser_inhib-like_sf"/>
</dbReference>
<evidence type="ECO:0000256" key="1">
    <source>
        <dbReference type="ARBA" id="ARBA00023157"/>
    </source>
</evidence>
<dbReference type="GO" id="GO:0031012">
    <property type="term" value="C:extracellular matrix"/>
    <property type="evidence" value="ECO:0007669"/>
    <property type="project" value="TreeGrafter"/>
</dbReference>
<dbReference type="Pfam" id="PF01826">
    <property type="entry name" value="TIL"/>
    <property type="match status" value="2"/>
</dbReference>
<evidence type="ECO:0000313" key="4">
    <source>
        <dbReference type="Ensembl" id="ENSTGUP00000038099.1"/>
    </source>
</evidence>
<keyword evidence="1" id="KW-1015">Disulfide bond</keyword>
<dbReference type="GeneTree" id="ENSGT00950000183155"/>
<feature type="domain" description="VWFD" evidence="3">
    <location>
        <begin position="1"/>
        <end position="91"/>
    </location>
</feature>